<dbReference type="STRING" id="52.CMC5_068000"/>
<dbReference type="KEGG" id="ccro:CMC5_068000"/>
<evidence type="ECO:0000259" key="1">
    <source>
        <dbReference type="SMART" id="SM00014"/>
    </source>
</evidence>
<dbReference type="Pfam" id="PF01569">
    <property type="entry name" value="PAP2"/>
    <property type="match status" value="1"/>
</dbReference>
<dbReference type="EMBL" id="CP012159">
    <property type="protein sequence ID" value="AKT42573.1"/>
    <property type="molecule type" value="Genomic_DNA"/>
</dbReference>
<dbReference type="SUPFAM" id="SSF48317">
    <property type="entry name" value="Acid phosphatase/Vanadium-dependent haloperoxidase"/>
    <property type="match status" value="1"/>
</dbReference>
<dbReference type="InterPro" id="IPR036938">
    <property type="entry name" value="PAP2/HPO_sf"/>
</dbReference>
<dbReference type="SMART" id="SM00014">
    <property type="entry name" value="acidPPc"/>
    <property type="match status" value="1"/>
</dbReference>
<feature type="domain" description="Phosphatidic acid phosphatase type 2/haloperoxidase" evidence="1">
    <location>
        <begin position="134"/>
        <end position="250"/>
    </location>
</feature>
<dbReference type="AlphaFoldDB" id="A0A0K1EPP3"/>
<reference evidence="2 3" key="1">
    <citation type="submission" date="2015-07" db="EMBL/GenBank/DDBJ databases">
        <title>Genome analysis of myxobacterium Chondromyces crocatus Cm c5 reveals a high potential for natural compound synthesis and the genetic basis for the loss of fruiting body formation.</title>
        <authorList>
            <person name="Zaburannyi N."/>
            <person name="Bunk B."/>
            <person name="Maier J."/>
            <person name="Overmann J."/>
            <person name="Mueller R."/>
        </authorList>
    </citation>
    <scope>NUCLEOTIDE SEQUENCE [LARGE SCALE GENOMIC DNA]</scope>
    <source>
        <strain evidence="2 3">Cm c5</strain>
    </source>
</reference>
<gene>
    <name evidence="2" type="ORF">CMC5_068000</name>
</gene>
<dbReference type="Proteomes" id="UP000067626">
    <property type="component" value="Chromosome"/>
</dbReference>
<dbReference type="InterPro" id="IPR000326">
    <property type="entry name" value="PAP2/HPO"/>
</dbReference>
<dbReference type="CDD" id="cd01610">
    <property type="entry name" value="PAP2_like"/>
    <property type="match status" value="1"/>
</dbReference>
<sequence>MRPRSSRAIGSRRWRGVTGAAVAFTVGLTASATASANPPGAAAPDWAFRSAPAEAVLAGVSAASMAMYFIPQQRIGWAPYAARPHHPTLARISDFTGALGGAFLLGGGMTLFEGAYLAQHGVPNPYARALRTTLIDAEAVMLATGIVATVKRLTGRCRPRAWHDGRCRGDDEEFTAFPSGHTTPVAAIAGVHLSLLARTPGNGALRLGALGLAEASTLVTMALRIGAGAHSWEDVGAGFLLGHVVGVAVGYAHPMVDLGPGRGAQGSAASAMAVGAGSPLSSPLFSWAGTF</sequence>
<protein>
    <recommendedName>
        <fullName evidence="1">Phosphatidic acid phosphatase type 2/haloperoxidase domain-containing protein</fullName>
    </recommendedName>
</protein>
<accession>A0A0K1EPP3</accession>
<proteinExistence type="predicted"/>
<keyword evidence="3" id="KW-1185">Reference proteome</keyword>
<evidence type="ECO:0000313" key="2">
    <source>
        <dbReference type="EMBL" id="AKT42573.1"/>
    </source>
</evidence>
<evidence type="ECO:0000313" key="3">
    <source>
        <dbReference type="Proteomes" id="UP000067626"/>
    </source>
</evidence>
<dbReference type="PATRIC" id="fig|52.7.peg.7463"/>
<dbReference type="Gene3D" id="1.20.144.10">
    <property type="entry name" value="Phosphatidic acid phosphatase type 2/haloperoxidase"/>
    <property type="match status" value="1"/>
</dbReference>
<name>A0A0K1EPP3_CHOCO</name>
<organism evidence="2 3">
    <name type="scientific">Chondromyces crocatus</name>
    <dbReference type="NCBI Taxonomy" id="52"/>
    <lineage>
        <taxon>Bacteria</taxon>
        <taxon>Pseudomonadati</taxon>
        <taxon>Myxococcota</taxon>
        <taxon>Polyangia</taxon>
        <taxon>Polyangiales</taxon>
        <taxon>Polyangiaceae</taxon>
        <taxon>Chondromyces</taxon>
    </lineage>
</organism>